<dbReference type="InterPro" id="IPR027463">
    <property type="entry name" value="AcrB_DN_DC_subdom"/>
</dbReference>
<feature type="transmembrane region" description="Helical" evidence="1">
    <location>
        <begin position="12"/>
        <end position="29"/>
    </location>
</feature>
<keyword evidence="1" id="KW-0812">Transmembrane</keyword>
<evidence type="ECO:0000256" key="1">
    <source>
        <dbReference type="SAM" id="Phobius"/>
    </source>
</evidence>
<sequence length="1010" mass="115577">MKFASLSLKRPITILMIFLGLFVLGLVSLNRIPLGFLPSTSGEHAWISFPYRASTPKDVEEKILIPAEDALATLPKLKDMWARASAESAGISLDFEEGVDMNMMVAEIRDRLDRIRDDFPDDFERYYIWRHDTGDIPILWLGYNLKNNLETNVNIKDEIETKVRAINGVSQIDIEGVITNDILIKVDEDKLRQFKISQYTLLESLRNNNINYSMGKIETDETTYYVRTLNKFNSFDEIRNMPLKGDIYVKDVAKITREKQQEDDFRRINGHRSLTFSVHKESSSNTVRTSEEVLKTLNKIENKYNIEIYTLFNQGAQIKQSLQNLIQNGIWGALLAIVVLYFFLKKLNLTFIIAFEIPLSIIFTLGVMYFLNINLNIISMMGLMIAIGMLVDNAVVVTESIYKLRQEGKGLIKSIIRGTNEIGLAVFTASLTTMIVFLPLFLSSGRFGDFLKYIAATIIIALSMSLISSLLLIPLFSFVFMKDAGGKKDFTLRIKGFYKKLLSWFINHRIYTVLIIIIFIFLSFIPIKNIKKESMNSNSGNDIVIRFRNRGDITQKRLKEIVFPVEKKLIENKKELHTQYVTTRIRSRGIRVRLFLDPDKMDVDNNKIIDTIQKKYLPKNIPGVDIRFGWGHHSGGGASERKGVFNVVLYGKDFEYLYNIASDLAPVFEQIEGVKTVDYEEDGETQEVNVRLNRNKTNHLGINSWQVLSSISSMLRSREIGELNIGGTQMELAVERNDLDNLRISDIENSNIYLQNGEVIKLKDISNFNIEPGMKTIVHDNREVSLNMTLTTDIEDPTVLKNNIMNLTRGYNFPKGYGIRMGEKFERERESMNEFFFFMIMALLLVYMVMASLFESINMPLGIIFGLPISILGSLWGIYLTGGRINFMSYMGFIILVGIAVNNGIVIIDHINRLRIKGYSKVEAILQGGKDRFRPVLMTTFTTIIGVFPMSLGFSDTFFIKYSTLTRTVIFGLFTSMFVTLLIIPVLYSIIDDISEFHISKIRKIFSKED</sequence>
<gene>
    <name evidence="2" type="ORF">FXF47_00880</name>
</gene>
<comment type="caution">
    <text evidence="2">The sequence shown here is derived from an EMBL/GenBank/DDBJ whole genome shotgun (WGS) entry which is preliminary data.</text>
</comment>
<feature type="transmembrane region" description="Helical" evidence="1">
    <location>
        <begin position="887"/>
        <end position="908"/>
    </location>
</feature>
<keyword evidence="1" id="KW-1133">Transmembrane helix</keyword>
<dbReference type="AlphaFoldDB" id="A0A5D0MKV1"/>
<feature type="transmembrane region" description="Helical" evidence="1">
    <location>
        <begin position="969"/>
        <end position="991"/>
    </location>
</feature>
<feature type="transmembrane region" description="Helical" evidence="1">
    <location>
        <begin position="861"/>
        <end position="881"/>
    </location>
</feature>
<dbReference type="Gene3D" id="3.30.70.1430">
    <property type="entry name" value="Multidrug efflux transporter AcrB pore domain"/>
    <property type="match status" value="2"/>
</dbReference>
<dbReference type="EMBL" id="VSIX01000007">
    <property type="protein sequence ID" value="TYB32070.1"/>
    <property type="molecule type" value="Genomic_DNA"/>
</dbReference>
<dbReference type="Pfam" id="PF00873">
    <property type="entry name" value="ACR_tran"/>
    <property type="match status" value="1"/>
</dbReference>
<proteinExistence type="predicted"/>
<dbReference type="Gene3D" id="3.30.70.1440">
    <property type="entry name" value="Multidrug efflux transporter AcrB pore domain"/>
    <property type="match status" value="1"/>
</dbReference>
<dbReference type="SUPFAM" id="SSF82693">
    <property type="entry name" value="Multidrug efflux transporter AcrB pore domain, PN1, PN2, PC1 and PC2 subdomains"/>
    <property type="match status" value="2"/>
</dbReference>
<reference evidence="2" key="1">
    <citation type="submission" date="2019-08" db="EMBL/GenBank/DDBJ databases">
        <title>Genomic characterization of a novel candidate phylum (ARYD3) from a high temperature, high salinity tertiary oil reservoir in north central Oklahoma, USA.</title>
        <authorList>
            <person name="Youssef N.H."/>
            <person name="Yadav A."/>
            <person name="Elshahed M.S."/>
        </authorList>
    </citation>
    <scope>NUCLEOTIDE SEQUENCE [LARGE SCALE GENOMIC DNA]</scope>
    <source>
        <strain evidence="2">ARYD3</strain>
    </source>
</reference>
<feature type="transmembrane region" description="Helical" evidence="1">
    <location>
        <begin position="835"/>
        <end position="854"/>
    </location>
</feature>
<evidence type="ECO:0000313" key="3">
    <source>
        <dbReference type="Proteomes" id="UP000324143"/>
    </source>
</evidence>
<evidence type="ECO:0000313" key="2">
    <source>
        <dbReference type="EMBL" id="TYB32070.1"/>
    </source>
</evidence>
<dbReference type="Gene3D" id="3.30.70.1320">
    <property type="entry name" value="Multidrug efflux transporter AcrB pore domain like"/>
    <property type="match status" value="1"/>
</dbReference>
<dbReference type="InterPro" id="IPR001036">
    <property type="entry name" value="Acrflvin-R"/>
</dbReference>
<dbReference type="Proteomes" id="UP000324143">
    <property type="component" value="Unassembled WGS sequence"/>
</dbReference>
<organism evidence="2 3">
    <name type="scientific">Candidatus Mcinerneyibacterium aminivorans</name>
    <dbReference type="NCBI Taxonomy" id="2703815"/>
    <lineage>
        <taxon>Bacteria</taxon>
        <taxon>Candidatus Macinerneyibacteriota</taxon>
        <taxon>Candidatus Mcinerneyibacteria</taxon>
        <taxon>Candidatus Mcinerneyibacteriales</taxon>
        <taxon>Candidatus Mcinerneyibacteriaceae</taxon>
        <taxon>Candidatus Mcinerneyibacterium</taxon>
    </lineage>
</organism>
<dbReference type="GO" id="GO:0005886">
    <property type="term" value="C:plasma membrane"/>
    <property type="evidence" value="ECO:0007669"/>
    <property type="project" value="TreeGrafter"/>
</dbReference>
<dbReference type="PRINTS" id="PR00702">
    <property type="entry name" value="ACRIFLAVINRP"/>
</dbReference>
<dbReference type="SUPFAM" id="SSF82866">
    <property type="entry name" value="Multidrug efflux transporter AcrB transmembrane domain"/>
    <property type="match status" value="2"/>
</dbReference>
<feature type="transmembrane region" description="Helical" evidence="1">
    <location>
        <begin position="422"/>
        <end position="442"/>
    </location>
</feature>
<keyword evidence="1" id="KW-0472">Membrane</keyword>
<feature type="transmembrane region" description="Helical" evidence="1">
    <location>
        <begin position="454"/>
        <end position="480"/>
    </location>
</feature>
<accession>A0A5D0MKV1</accession>
<dbReference type="Gene3D" id="3.30.2090.10">
    <property type="entry name" value="Multidrug efflux transporter AcrB TolC docking domain, DN and DC subdomains"/>
    <property type="match status" value="2"/>
</dbReference>
<feature type="transmembrane region" description="Helical" evidence="1">
    <location>
        <begin position="936"/>
        <end position="954"/>
    </location>
</feature>
<dbReference type="GO" id="GO:0042910">
    <property type="term" value="F:xenobiotic transmembrane transporter activity"/>
    <property type="evidence" value="ECO:0007669"/>
    <property type="project" value="TreeGrafter"/>
</dbReference>
<keyword evidence="3" id="KW-1185">Reference proteome</keyword>
<feature type="transmembrane region" description="Helical" evidence="1">
    <location>
        <begin position="501"/>
        <end position="525"/>
    </location>
</feature>
<feature type="transmembrane region" description="Helical" evidence="1">
    <location>
        <begin position="377"/>
        <end position="402"/>
    </location>
</feature>
<dbReference type="Gene3D" id="1.20.1640.10">
    <property type="entry name" value="Multidrug efflux transporter AcrB transmembrane domain"/>
    <property type="match status" value="2"/>
</dbReference>
<dbReference type="PANTHER" id="PTHR32063">
    <property type="match status" value="1"/>
</dbReference>
<dbReference type="SUPFAM" id="SSF82714">
    <property type="entry name" value="Multidrug efflux transporter AcrB TolC docking domain, DN and DC subdomains"/>
    <property type="match status" value="2"/>
</dbReference>
<dbReference type="PANTHER" id="PTHR32063:SF73">
    <property type="entry name" value="RND SUPERFAMILY EFFLUX PUMP PERMEASE COMPONENT 1"/>
    <property type="match status" value="1"/>
</dbReference>
<protein>
    <submittedName>
        <fullName evidence="2">Efflux RND transporter permease subunit</fullName>
    </submittedName>
</protein>
<feature type="transmembrane region" description="Helical" evidence="1">
    <location>
        <begin position="325"/>
        <end position="344"/>
    </location>
</feature>
<name>A0A5D0MKV1_9BACT</name>
<feature type="transmembrane region" description="Helical" evidence="1">
    <location>
        <begin position="351"/>
        <end position="371"/>
    </location>
</feature>